<evidence type="ECO:0000313" key="15">
    <source>
        <dbReference type="EMBL" id="GAA0538864.1"/>
    </source>
</evidence>
<dbReference type="Pfam" id="PF01292">
    <property type="entry name" value="Ni_hydr_CYTB"/>
    <property type="match status" value="1"/>
</dbReference>
<dbReference type="RefSeq" id="WP_226765772.1">
    <property type="nucleotide sequence ID" value="NZ_BAAAEO010000001.1"/>
</dbReference>
<evidence type="ECO:0000256" key="4">
    <source>
        <dbReference type="ARBA" id="ARBA00022475"/>
    </source>
</evidence>
<comment type="cofactor">
    <cofactor evidence="1">
        <name>heme b</name>
        <dbReference type="ChEBI" id="CHEBI:60344"/>
    </cofactor>
</comment>
<feature type="transmembrane region" description="Helical" evidence="13">
    <location>
        <begin position="90"/>
        <end position="113"/>
    </location>
</feature>
<evidence type="ECO:0000256" key="10">
    <source>
        <dbReference type="ARBA" id="ARBA00023004"/>
    </source>
</evidence>
<dbReference type="SUPFAM" id="SSF81342">
    <property type="entry name" value="Transmembrane di-heme cytochromes"/>
    <property type="match status" value="1"/>
</dbReference>
<evidence type="ECO:0000259" key="14">
    <source>
        <dbReference type="Pfam" id="PF01292"/>
    </source>
</evidence>
<comment type="caution">
    <text evidence="15">The sequence shown here is derived from an EMBL/GenBank/DDBJ whole genome shotgun (WGS) entry which is preliminary data.</text>
</comment>
<dbReference type="PANTHER" id="PTHR30529">
    <property type="entry name" value="CYTOCHROME B561"/>
    <property type="match status" value="1"/>
</dbReference>
<evidence type="ECO:0000313" key="16">
    <source>
        <dbReference type="Proteomes" id="UP001501169"/>
    </source>
</evidence>
<dbReference type="InterPro" id="IPR052168">
    <property type="entry name" value="Cytochrome_b561_oxidase"/>
</dbReference>
<accession>A0ABN1DB11</accession>
<keyword evidence="16" id="KW-1185">Reference proteome</keyword>
<organism evidence="15 16">
    <name type="scientific">Rheinheimera aquimaris</name>
    <dbReference type="NCBI Taxonomy" id="412437"/>
    <lineage>
        <taxon>Bacteria</taxon>
        <taxon>Pseudomonadati</taxon>
        <taxon>Pseudomonadota</taxon>
        <taxon>Gammaproteobacteria</taxon>
        <taxon>Chromatiales</taxon>
        <taxon>Chromatiaceae</taxon>
        <taxon>Rheinheimera</taxon>
    </lineage>
</organism>
<evidence type="ECO:0000256" key="9">
    <source>
        <dbReference type="ARBA" id="ARBA00022989"/>
    </source>
</evidence>
<comment type="similarity">
    <text evidence="12">Belongs to the cytochrome b561 family.</text>
</comment>
<feature type="transmembrane region" description="Helical" evidence="13">
    <location>
        <begin position="51"/>
        <end position="69"/>
    </location>
</feature>
<feature type="transmembrane region" description="Helical" evidence="13">
    <location>
        <begin position="12"/>
        <end position="31"/>
    </location>
</feature>
<evidence type="ECO:0000256" key="6">
    <source>
        <dbReference type="ARBA" id="ARBA00022692"/>
    </source>
</evidence>
<protein>
    <submittedName>
        <fullName evidence="15">Cytochrome b</fullName>
    </submittedName>
</protein>
<dbReference type="InterPro" id="IPR016174">
    <property type="entry name" value="Di-haem_cyt_TM"/>
</dbReference>
<dbReference type="InterPro" id="IPR011577">
    <property type="entry name" value="Cyt_b561_bac/Ni-Hgenase"/>
</dbReference>
<gene>
    <name evidence="15" type="ORF">GCM10009098_03000</name>
</gene>
<evidence type="ECO:0000256" key="13">
    <source>
        <dbReference type="SAM" id="Phobius"/>
    </source>
</evidence>
<dbReference type="Proteomes" id="UP001501169">
    <property type="component" value="Unassembled WGS sequence"/>
</dbReference>
<keyword evidence="9 13" id="KW-1133">Transmembrane helix</keyword>
<evidence type="ECO:0000256" key="5">
    <source>
        <dbReference type="ARBA" id="ARBA00022617"/>
    </source>
</evidence>
<keyword evidence="5" id="KW-0349">Heme</keyword>
<keyword evidence="8" id="KW-0249">Electron transport</keyword>
<keyword evidence="4" id="KW-1003">Cell membrane</keyword>
<sequence>MGFKNTKERYNRLSITLHWLMVLLIAAVYAVIELKGIYPRGSEPREAMKMWHFMLGLSVLLLVLIRIFVRFSSGKAPVITPAIANWQAMLAKVVHLALYALMLGLPIAGWFILSLSGKPIPFFGLELPALATENKELAKTVKEIHETAGKVGYALIGLHAVAALFHHYIRRDSTLKRMLPGK</sequence>
<keyword evidence="10" id="KW-0408">Iron</keyword>
<keyword evidence="11 13" id="KW-0472">Membrane</keyword>
<evidence type="ECO:0000256" key="7">
    <source>
        <dbReference type="ARBA" id="ARBA00022723"/>
    </source>
</evidence>
<dbReference type="EMBL" id="BAAAEO010000001">
    <property type="protein sequence ID" value="GAA0538864.1"/>
    <property type="molecule type" value="Genomic_DNA"/>
</dbReference>
<proteinExistence type="inferred from homology"/>
<reference evidence="15 16" key="1">
    <citation type="journal article" date="2019" name="Int. J. Syst. Evol. Microbiol.">
        <title>The Global Catalogue of Microorganisms (GCM) 10K type strain sequencing project: providing services to taxonomists for standard genome sequencing and annotation.</title>
        <authorList>
            <consortium name="The Broad Institute Genomics Platform"/>
            <consortium name="The Broad Institute Genome Sequencing Center for Infectious Disease"/>
            <person name="Wu L."/>
            <person name="Ma J."/>
        </authorList>
    </citation>
    <scope>NUCLEOTIDE SEQUENCE [LARGE SCALE GENOMIC DNA]</scope>
    <source>
        <strain evidence="15 16">JCM 14331</strain>
    </source>
</reference>
<comment type="subcellular location">
    <subcellularLocation>
        <location evidence="2">Cell membrane</location>
        <topology evidence="2">Multi-pass membrane protein</topology>
    </subcellularLocation>
</comment>
<evidence type="ECO:0000256" key="8">
    <source>
        <dbReference type="ARBA" id="ARBA00022982"/>
    </source>
</evidence>
<evidence type="ECO:0000256" key="2">
    <source>
        <dbReference type="ARBA" id="ARBA00004651"/>
    </source>
</evidence>
<dbReference type="PANTHER" id="PTHR30529:SF3">
    <property type="entry name" value="CYTOCHROME B561 HOMOLOG 1"/>
    <property type="match status" value="1"/>
</dbReference>
<evidence type="ECO:0000256" key="11">
    <source>
        <dbReference type="ARBA" id="ARBA00023136"/>
    </source>
</evidence>
<evidence type="ECO:0000256" key="12">
    <source>
        <dbReference type="ARBA" id="ARBA00037975"/>
    </source>
</evidence>
<keyword evidence="3" id="KW-0813">Transport</keyword>
<evidence type="ECO:0000256" key="1">
    <source>
        <dbReference type="ARBA" id="ARBA00001970"/>
    </source>
</evidence>
<keyword evidence="6 13" id="KW-0812">Transmembrane</keyword>
<name>A0ABN1DB11_9GAMM</name>
<feature type="transmembrane region" description="Helical" evidence="13">
    <location>
        <begin position="151"/>
        <end position="169"/>
    </location>
</feature>
<keyword evidence="7" id="KW-0479">Metal-binding</keyword>
<evidence type="ECO:0000256" key="3">
    <source>
        <dbReference type="ARBA" id="ARBA00022448"/>
    </source>
</evidence>
<feature type="domain" description="Cytochrome b561 bacterial/Ni-hydrogenase" evidence="14">
    <location>
        <begin position="9"/>
        <end position="181"/>
    </location>
</feature>